<dbReference type="GO" id="GO:0003677">
    <property type="term" value="F:DNA binding"/>
    <property type="evidence" value="ECO:0007669"/>
    <property type="project" value="InterPro"/>
</dbReference>
<dbReference type="Proteomes" id="UP000620156">
    <property type="component" value="Unassembled WGS sequence"/>
</dbReference>
<evidence type="ECO:0000313" key="3">
    <source>
        <dbReference type="EMBL" id="GGQ74872.1"/>
    </source>
</evidence>
<accession>A0A918EUN7</accession>
<comment type="caution">
    <text evidence="3">The sequence shown here is derived from an EMBL/GenBank/DDBJ whole genome shotgun (WGS) entry which is preliminary data.</text>
</comment>
<organism evidence="3 4">
    <name type="scientific">Streptomyces ruber</name>
    <dbReference type="NCBI Taxonomy" id="83378"/>
    <lineage>
        <taxon>Bacteria</taxon>
        <taxon>Bacillati</taxon>
        <taxon>Actinomycetota</taxon>
        <taxon>Actinomycetes</taxon>
        <taxon>Kitasatosporales</taxon>
        <taxon>Streptomycetaceae</taxon>
        <taxon>Streptomyces</taxon>
    </lineage>
</organism>
<reference evidence="3" key="2">
    <citation type="submission" date="2020-09" db="EMBL/GenBank/DDBJ databases">
        <authorList>
            <person name="Sun Q."/>
            <person name="Ohkuma M."/>
        </authorList>
    </citation>
    <scope>NUCLEOTIDE SEQUENCE</scope>
    <source>
        <strain evidence="3">JCM 3131</strain>
    </source>
</reference>
<dbReference type="GO" id="GO:0015074">
    <property type="term" value="P:DNA integration"/>
    <property type="evidence" value="ECO:0007669"/>
    <property type="project" value="InterPro"/>
</dbReference>
<dbReference type="PROSITE" id="PS51898">
    <property type="entry name" value="TYR_RECOMBINASE"/>
    <property type="match status" value="1"/>
</dbReference>
<dbReference type="AlphaFoldDB" id="A0A918EUN7"/>
<evidence type="ECO:0000259" key="2">
    <source>
        <dbReference type="PROSITE" id="PS51898"/>
    </source>
</evidence>
<protein>
    <recommendedName>
        <fullName evidence="2">Tyr recombinase domain-containing protein</fullName>
    </recommendedName>
</protein>
<dbReference type="Gene3D" id="1.10.443.10">
    <property type="entry name" value="Intergrase catalytic core"/>
    <property type="match status" value="1"/>
</dbReference>
<keyword evidence="1" id="KW-0233">DNA recombination</keyword>
<evidence type="ECO:0000313" key="4">
    <source>
        <dbReference type="Proteomes" id="UP000620156"/>
    </source>
</evidence>
<dbReference type="EMBL" id="BMQK01000013">
    <property type="protein sequence ID" value="GGQ74872.1"/>
    <property type="molecule type" value="Genomic_DNA"/>
</dbReference>
<dbReference type="InterPro" id="IPR013762">
    <property type="entry name" value="Integrase-like_cat_sf"/>
</dbReference>
<feature type="domain" description="Tyr recombinase" evidence="2">
    <location>
        <begin position="64"/>
        <end position="261"/>
    </location>
</feature>
<reference evidence="3" key="1">
    <citation type="journal article" date="2014" name="Int. J. Syst. Evol. Microbiol.">
        <title>Complete genome sequence of Corynebacterium casei LMG S-19264T (=DSM 44701T), isolated from a smear-ripened cheese.</title>
        <authorList>
            <consortium name="US DOE Joint Genome Institute (JGI-PGF)"/>
            <person name="Walter F."/>
            <person name="Albersmeier A."/>
            <person name="Kalinowski J."/>
            <person name="Ruckert C."/>
        </authorList>
    </citation>
    <scope>NUCLEOTIDE SEQUENCE</scope>
    <source>
        <strain evidence="3">JCM 3131</strain>
    </source>
</reference>
<dbReference type="InterPro" id="IPR002104">
    <property type="entry name" value="Integrase_catalytic"/>
</dbReference>
<keyword evidence="4" id="KW-1185">Reference proteome</keyword>
<dbReference type="PANTHER" id="PTHR30349:SF91">
    <property type="entry name" value="INTA PROTEIN"/>
    <property type="match status" value="1"/>
</dbReference>
<dbReference type="InterPro" id="IPR011010">
    <property type="entry name" value="DNA_brk_join_enz"/>
</dbReference>
<dbReference type="SUPFAM" id="SSF56349">
    <property type="entry name" value="DNA breaking-rejoining enzymes"/>
    <property type="match status" value="1"/>
</dbReference>
<sequence length="280" mass="30820">MRVKVLVAAAGSVEVGEQTAGVAQQLITFNPASHVELESGRRPKPLLWTDERVRRWRETGGIPGPVMVWTPQQFGAFLDASEGDRLYAIFHLMGTRGLRRGEAVGQDWHEIDLVAGLITPAKEIVVDGWDPYESEPKTDGSANTIALDSMNITVLRDHKARQDKERADWGGAWQATGKVFTKEDGSWLHPETVSETFRRILATTDLPPITLRDLRHVAATLTHGGGGDIHTVKETLRHSTITLTSDTYTSLLPELDREIAEKAAKLIPRASSAAPHSARQ</sequence>
<name>A0A918EUN7_9ACTN</name>
<gene>
    <name evidence="3" type="ORF">GCM10010145_50740</name>
</gene>
<dbReference type="Pfam" id="PF00589">
    <property type="entry name" value="Phage_integrase"/>
    <property type="match status" value="1"/>
</dbReference>
<proteinExistence type="predicted"/>
<dbReference type="GO" id="GO:0006310">
    <property type="term" value="P:DNA recombination"/>
    <property type="evidence" value="ECO:0007669"/>
    <property type="project" value="UniProtKB-KW"/>
</dbReference>
<dbReference type="PANTHER" id="PTHR30349">
    <property type="entry name" value="PHAGE INTEGRASE-RELATED"/>
    <property type="match status" value="1"/>
</dbReference>
<evidence type="ECO:0000256" key="1">
    <source>
        <dbReference type="ARBA" id="ARBA00023172"/>
    </source>
</evidence>
<dbReference type="InterPro" id="IPR050090">
    <property type="entry name" value="Tyrosine_recombinase_XerCD"/>
</dbReference>